<keyword evidence="4" id="KW-1185">Reference proteome</keyword>
<feature type="region of interest" description="Disordered" evidence="1">
    <location>
        <begin position="199"/>
        <end position="245"/>
    </location>
</feature>
<evidence type="ECO:0000256" key="2">
    <source>
        <dbReference type="SAM" id="SignalP"/>
    </source>
</evidence>
<accession>A0A923IAP4</accession>
<dbReference type="EMBL" id="JACONZ010000002">
    <property type="protein sequence ID" value="MBC5581368.1"/>
    <property type="molecule type" value="Genomic_DNA"/>
</dbReference>
<dbReference type="InterPro" id="IPR014202">
    <property type="entry name" value="Spore_II_R"/>
</dbReference>
<gene>
    <name evidence="3" type="ORF">H8S23_07580</name>
</gene>
<name>A0A923IAP4_9FIRM</name>
<evidence type="ECO:0000256" key="1">
    <source>
        <dbReference type="SAM" id="MobiDB-lite"/>
    </source>
</evidence>
<protein>
    <submittedName>
        <fullName evidence="3">Stage II sporulation protein R</fullName>
    </submittedName>
</protein>
<feature type="signal peptide" evidence="2">
    <location>
        <begin position="1"/>
        <end position="29"/>
    </location>
</feature>
<keyword evidence="2" id="KW-0732">Signal</keyword>
<comment type="caution">
    <text evidence="3">The sequence shown here is derived from an EMBL/GenBank/DDBJ whole genome shotgun (WGS) entry which is preliminary data.</text>
</comment>
<dbReference type="RefSeq" id="WP_186887724.1">
    <property type="nucleotide sequence ID" value="NZ_JACONZ010000002.1"/>
</dbReference>
<dbReference type="Pfam" id="PF09551">
    <property type="entry name" value="Spore_II_R"/>
    <property type="match status" value="1"/>
</dbReference>
<organism evidence="3 4">
    <name type="scientific">Anaerofilum hominis</name>
    <dbReference type="NCBI Taxonomy" id="2763016"/>
    <lineage>
        <taxon>Bacteria</taxon>
        <taxon>Bacillati</taxon>
        <taxon>Bacillota</taxon>
        <taxon>Clostridia</taxon>
        <taxon>Eubacteriales</taxon>
        <taxon>Oscillospiraceae</taxon>
        <taxon>Anaerofilum</taxon>
    </lineage>
</organism>
<sequence>MKRFKTALGLGLLLAIVLTSSFSSFSAVCAEIRQDTLRLHILANSDTEADQQLKLAVRDAILAGTGDLFGAAASKQAAEQRVDANLDNIRGIAETVVRQQGYDYPVRVTRTNLYFATTRYPDTGLTMPAGRYDAVRVEIGRAEGKNWFCVLFPPLCVPAATADAAREAAYTEEEQAVTGGGYEVRFAVLEWLEQAKESLTRATKKQENDADGCSAPQRTAAPQENALPGEREEKREDQKKTQEQA</sequence>
<evidence type="ECO:0000313" key="3">
    <source>
        <dbReference type="EMBL" id="MBC5581368.1"/>
    </source>
</evidence>
<dbReference type="AlphaFoldDB" id="A0A923IAP4"/>
<feature type="chain" id="PRO_5037885423" evidence="2">
    <location>
        <begin position="30"/>
        <end position="245"/>
    </location>
</feature>
<dbReference type="Proteomes" id="UP000659630">
    <property type="component" value="Unassembled WGS sequence"/>
</dbReference>
<reference evidence="3" key="1">
    <citation type="submission" date="2020-08" db="EMBL/GenBank/DDBJ databases">
        <title>Genome public.</title>
        <authorList>
            <person name="Liu C."/>
            <person name="Sun Q."/>
        </authorList>
    </citation>
    <scope>NUCLEOTIDE SEQUENCE</scope>
    <source>
        <strain evidence="3">BX8</strain>
    </source>
</reference>
<proteinExistence type="predicted"/>
<feature type="compositionally biased region" description="Basic and acidic residues" evidence="1">
    <location>
        <begin position="199"/>
        <end position="208"/>
    </location>
</feature>
<evidence type="ECO:0000313" key="4">
    <source>
        <dbReference type="Proteomes" id="UP000659630"/>
    </source>
</evidence>
<feature type="compositionally biased region" description="Basic and acidic residues" evidence="1">
    <location>
        <begin position="229"/>
        <end position="245"/>
    </location>
</feature>